<evidence type="ECO:0000313" key="3">
    <source>
        <dbReference type="Proteomes" id="UP000031104"/>
    </source>
</evidence>
<name>A0A0A8E5N7_9GAMM</name>
<feature type="domain" description="Glycosyl transferase family 25" evidence="1">
    <location>
        <begin position="4"/>
        <end position="181"/>
    </location>
</feature>
<dbReference type="Proteomes" id="UP000031104">
    <property type="component" value="Chromosome"/>
</dbReference>
<reference evidence="2 3" key="1">
    <citation type="submission" date="2014-12" db="EMBL/GenBank/DDBJ databases">
        <title>Complete genome sequence of Francisella guanzhouensis strain 08HL01032 isolated from air-conditioning system in China.</title>
        <authorList>
            <person name="Svensson D."/>
            <person name="Ohrman C."/>
            <person name="Backman S."/>
            <person name="Karlsson E."/>
            <person name="Nilsson E."/>
            <person name="Bystrom M."/>
            <person name="Larkeryd A."/>
            <person name="Stenberg P."/>
            <person name="Scholtz H.C."/>
            <person name="Forsman M."/>
            <person name="Sjodin A."/>
        </authorList>
    </citation>
    <scope>NUCLEOTIDE SEQUENCE [LARGE SCALE GENOMIC DNA]</scope>
    <source>
        <strain evidence="2 3">08HL01032</strain>
    </source>
</reference>
<dbReference type="KEGG" id="fgu:SD28_06645"/>
<proteinExistence type="predicted"/>
<gene>
    <name evidence="2" type="ORF">SD28_06645</name>
</gene>
<sequence>MKMFKVFVINLAKDIERRKYIENHLNEKGLVYELIEGVYGKDFSEDEINKIADLKLSYKKMGKTISINEIGCSLSHQKIYKKIVSENLEGAFIIEDDAMFCSNINMIFTSIHINRSKFKSNCWLGLFKSYIDMKNKVFDIDKNFSVYESPRVRCTIAYYIDNLAAQNLLQYNKKIIYVADWFFGKYLNKLNLYAINEACVMPNPSFESTIGETRKKELNMLKAIYIYFRKTYKRMYYYKYNFGMLTGRYKKTQLSDELLKIKKSLNLTNARL</sequence>
<organism evidence="2 3">
    <name type="scientific">Allofrancisella guangzhouensis</name>
    <dbReference type="NCBI Taxonomy" id="594679"/>
    <lineage>
        <taxon>Bacteria</taxon>
        <taxon>Pseudomonadati</taxon>
        <taxon>Pseudomonadota</taxon>
        <taxon>Gammaproteobacteria</taxon>
        <taxon>Thiotrichales</taxon>
        <taxon>Francisellaceae</taxon>
        <taxon>Allofrancisella</taxon>
    </lineage>
</organism>
<dbReference type="HOGENOM" id="CLU_071269_4_0_6"/>
<keyword evidence="3" id="KW-1185">Reference proteome</keyword>
<evidence type="ECO:0000259" key="1">
    <source>
        <dbReference type="Pfam" id="PF01755"/>
    </source>
</evidence>
<dbReference type="STRING" id="594679.SD28_06645"/>
<dbReference type="CDD" id="cd06532">
    <property type="entry name" value="Glyco_transf_25"/>
    <property type="match status" value="1"/>
</dbReference>
<evidence type="ECO:0000313" key="2">
    <source>
        <dbReference type="EMBL" id="AJC49323.1"/>
    </source>
</evidence>
<dbReference type="InterPro" id="IPR002654">
    <property type="entry name" value="Glyco_trans_25"/>
</dbReference>
<dbReference type="Pfam" id="PF01755">
    <property type="entry name" value="Glyco_transf_25"/>
    <property type="match status" value="1"/>
</dbReference>
<dbReference type="EMBL" id="CP010427">
    <property type="protein sequence ID" value="AJC49323.1"/>
    <property type="molecule type" value="Genomic_DNA"/>
</dbReference>
<dbReference type="AlphaFoldDB" id="A0A0A8E5N7"/>
<accession>A0A0A8E5N7</accession>
<protein>
    <recommendedName>
        <fullName evidence="1">Glycosyl transferase family 25 domain-containing protein</fullName>
    </recommendedName>
</protein>